<dbReference type="GO" id="GO:0008803">
    <property type="term" value="F:bis(5'-nucleosyl)-tetraphosphatase (symmetrical) activity"/>
    <property type="evidence" value="ECO:0007669"/>
    <property type="project" value="TreeGrafter"/>
</dbReference>
<reference evidence="3" key="1">
    <citation type="submission" date="2018-06" db="EMBL/GenBank/DDBJ databases">
        <authorList>
            <person name="Helene L.C."/>
            <person name="Dall'Agnol R."/>
            <person name="Delamuta J.R."/>
            <person name="Hungria M."/>
        </authorList>
    </citation>
    <scope>NUCLEOTIDE SEQUENCE [LARGE SCALE GENOMIC DNA]</scope>
    <source>
        <strain evidence="3">CNPSo 3140</strain>
    </source>
</reference>
<dbReference type="InterPro" id="IPR029052">
    <property type="entry name" value="Metallo-depent_PP-like"/>
</dbReference>
<dbReference type="CDD" id="cd00144">
    <property type="entry name" value="MPP_PPP_family"/>
    <property type="match status" value="1"/>
</dbReference>
<dbReference type="AlphaFoldDB" id="A0A330GQT2"/>
<dbReference type="GO" id="GO:0016791">
    <property type="term" value="F:phosphatase activity"/>
    <property type="evidence" value="ECO:0007669"/>
    <property type="project" value="TreeGrafter"/>
</dbReference>
<dbReference type="Gene3D" id="3.60.21.10">
    <property type="match status" value="1"/>
</dbReference>
<name>A0A330GQT2_9HYPH</name>
<dbReference type="OrthoDB" id="9807890at2"/>
<evidence type="ECO:0000313" key="2">
    <source>
        <dbReference type="EMBL" id="RAZ76194.1"/>
    </source>
</evidence>
<dbReference type="PANTHER" id="PTHR42850:SF4">
    <property type="entry name" value="ZINC-DEPENDENT ENDOPOLYPHOSPHATASE"/>
    <property type="match status" value="1"/>
</dbReference>
<dbReference type="EMBL" id="QMBQ01000004">
    <property type="protein sequence ID" value="RAZ76194.1"/>
    <property type="molecule type" value="Genomic_DNA"/>
</dbReference>
<feature type="domain" description="Calcineurin-like phosphoesterase" evidence="1">
    <location>
        <begin position="27"/>
        <end position="215"/>
    </location>
</feature>
<dbReference type="PANTHER" id="PTHR42850">
    <property type="entry name" value="METALLOPHOSPHOESTERASE"/>
    <property type="match status" value="1"/>
</dbReference>
<evidence type="ECO:0000259" key="1">
    <source>
        <dbReference type="Pfam" id="PF00149"/>
    </source>
</evidence>
<protein>
    <submittedName>
        <fullName evidence="2">Serine/threonine protein phosphatase</fullName>
    </submittedName>
</protein>
<dbReference type="GO" id="GO:0005737">
    <property type="term" value="C:cytoplasm"/>
    <property type="evidence" value="ECO:0007669"/>
    <property type="project" value="TreeGrafter"/>
</dbReference>
<dbReference type="InterPro" id="IPR004843">
    <property type="entry name" value="Calcineurin-like_PHP"/>
</dbReference>
<dbReference type="SUPFAM" id="SSF56300">
    <property type="entry name" value="Metallo-dependent phosphatases"/>
    <property type="match status" value="1"/>
</dbReference>
<dbReference type="GO" id="GO:0110154">
    <property type="term" value="P:RNA decapping"/>
    <property type="evidence" value="ECO:0007669"/>
    <property type="project" value="TreeGrafter"/>
</dbReference>
<reference evidence="2 3" key="2">
    <citation type="submission" date="2018-07" db="EMBL/GenBank/DDBJ databases">
        <title>Diversity of Mesorhizobium strains in Brazil.</title>
        <authorList>
            <person name="Helene L.C.F."/>
            <person name="Dall'Agnol R."/>
            <person name="Delamuta J.R.M."/>
            <person name="Hungria M."/>
        </authorList>
    </citation>
    <scope>NUCLEOTIDE SEQUENCE [LARGE SCALE GENOMIC DNA]</scope>
    <source>
        <strain evidence="2 3">CNPSo 3140</strain>
    </source>
</reference>
<evidence type="ECO:0000313" key="3">
    <source>
        <dbReference type="Proteomes" id="UP000251956"/>
    </source>
</evidence>
<dbReference type="Pfam" id="PF00149">
    <property type="entry name" value="Metallophos"/>
    <property type="match status" value="1"/>
</dbReference>
<sequence>MSLFQRSRRPRPAPRERLVMDMRDTIVYAIGDVHGCHEELRALEQKIELDAQQFRGRKIIIMLGDYIDRGPHSRRVVDHLMAPPPRGFQRVCLVGNHEVALLLYLDGHLSRETWLGYGGRETLFSYGVDPDRLISLYGSSAQADARIREAIPASHVDFLRTLPVMVCSDQFVFVHAGIRPGIALEAQDEGDLLNIREEFFEAAHQLDRWVVHGHTIVDVPTLDGRRLDIDTGAFQTGRLTALRIVGKYGRLLSSRD</sequence>
<dbReference type="Proteomes" id="UP000251956">
    <property type="component" value="Unassembled WGS sequence"/>
</dbReference>
<proteinExistence type="predicted"/>
<gene>
    <name evidence="2" type="ORF">DPM35_15910</name>
</gene>
<keyword evidence="3" id="KW-1185">Reference proteome</keyword>
<accession>A0A330GQT2</accession>
<organism evidence="2 3">
    <name type="scientific">Mesorhizobium atlanticum</name>
    <dbReference type="NCBI Taxonomy" id="2233532"/>
    <lineage>
        <taxon>Bacteria</taxon>
        <taxon>Pseudomonadati</taxon>
        <taxon>Pseudomonadota</taxon>
        <taxon>Alphaproteobacteria</taxon>
        <taxon>Hyphomicrobiales</taxon>
        <taxon>Phyllobacteriaceae</taxon>
        <taxon>Mesorhizobium</taxon>
    </lineage>
</organism>
<comment type="caution">
    <text evidence="2">The sequence shown here is derived from an EMBL/GenBank/DDBJ whole genome shotgun (WGS) entry which is preliminary data.</text>
</comment>
<dbReference type="InterPro" id="IPR050126">
    <property type="entry name" value="Ap4A_hydrolase"/>
</dbReference>